<reference evidence="2" key="1">
    <citation type="journal article" date="2020" name="Stud. Mycol.">
        <title>101 Dothideomycetes genomes: a test case for predicting lifestyles and emergence of pathogens.</title>
        <authorList>
            <person name="Haridas S."/>
            <person name="Albert R."/>
            <person name="Binder M."/>
            <person name="Bloem J."/>
            <person name="Labutti K."/>
            <person name="Salamov A."/>
            <person name="Andreopoulos B."/>
            <person name="Baker S."/>
            <person name="Barry K."/>
            <person name="Bills G."/>
            <person name="Bluhm B."/>
            <person name="Cannon C."/>
            <person name="Castanera R."/>
            <person name="Culley D."/>
            <person name="Daum C."/>
            <person name="Ezra D."/>
            <person name="Gonzalez J."/>
            <person name="Henrissat B."/>
            <person name="Kuo A."/>
            <person name="Liang C."/>
            <person name="Lipzen A."/>
            <person name="Lutzoni F."/>
            <person name="Magnuson J."/>
            <person name="Mondo S."/>
            <person name="Nolan M."/>
            <person name="Ohm R."/>
            <person name="Pangilinan J."/>
            <person name="Park H.-J."/>
            <person name="Ramirez L."/>
            <person name="Alfaro M."/>
            <person name="Sun H."/>
            <person name="Tritt A."/>
            <person name="Yoshinaga Y."/>
            <person name="Zwiers L.-H."/>
            <person name="Turgeon B."/>
            <person name="Goodwin S."/>
            <person name="Spatafora J."/>
            <person name="Crous P."/>
            <person name="Grigoriev I."/>
        </authorList>
    </citation>
    <scope>NUCLEOTIDE SEQUENCE</scope>
    <source>
        <strain evidence="2">CBS 116005</strain>
    </source>
</reference>
<keyword evidence="3" id="KW-1185">Reference proteome</keyword>
<proteinExistence type="predicted"/>
<organism evidence="2 3">
    <name type="scientific">Teratosphaeria nubilosa</name>
    <dbReference type="NCBI Taxonomy" id="161662"/>
    <lineage>
        <taxon>Eukaryota</taxon>
        <taxon>Fungi</taxon>
        <taxon>Dikarya</taxon>
        <taxon>Ascomycota</taxon>
        <taxon>Pezizomycotina</taxon>
        <taxon>Dothideomycetes</taxon>
        <taxon>Dothideomycetidae</taxon>
        <taxon>Mycosphaerellales</taxon>
        <taxon>Teratosphaeriaceae</taxon>
        <taxon>Teratosphaeria</taxon>
    </lineage>
</organism>
<gene>
    <name evidence="2" type="ORF">EJ03DRAFT_329087</name>
</gene>
<dbReference type="OrthoDB" id="42657at2759"/>
<accession>A0A6G1L3V9</accession>
<name>A0A6G1L3V9_9PEZI</name>
<feature type="region of interest" description="Disordered" evidence="1">
    <location>
        <begin position="1"/>
        <end position="22"/>
    </location>
</feature>
<evidence type="ECO:0000256" key="1">
    <source>
        <dbReference type="SAM" id="MobiDB-lite"/>
    </source>
</evidence>
<dbReference type="AlphaFoldDB" id="A0A6G1L3V9"/>
<dbReference type="Proteomes" id="UP000799436">
    <property type="component" value="Unassembled WGS sequence"/>
</dbReference>
<sequence>MNSAPVKTQARTSRSRASPNSTALRHRSGISVFYLIGYFLLGDGLNTTGTVIGTLQNEIVAFKTLMRLERSREGLGYFDRGFISNGYQTAEGLSGLHWLFWLSYERCTRGCCADYTAQSGRMQ</sequence>
<evidence type="ECO:0000313" key="2">
    <source>
        <dbReference type="EMBL" id="KAF2767611.1"/>
    </source>
</evidence>
<dbReference type="EMBL" id="ML995854">
    <property type="protein sequence ID" value="KAF2767611.1"/>
    <property type="molecule type" value="Genomic_DNA"/>
</dbReference>
<evidence type="ECO:0000313" key="3">
    <source>
        <dbReference type="Proteomes" id="UP000799436"/>
    </source>
</evidence>
<protein>
    <submittedName>
        <fullName evidence="2">Uncharacterized protein</fullName>
    </submittedName>
</protein>